<dbReference type="Proteomes" id="UP000677228">
    <property type="component" value="Unassembled WGS sequence"/>
</dbReference>
<dbReference type="EMBL" id="CAJOBA010078815">
    <property type="protein sequence ID" value="CAF4431254.1"/>
    <property type="molecule type" value="Genomic_DNA"/>
</dbReference>
<name>A0A8S2G3Y2_9BILA</name>
<feature type="non-terminal residue" evidence="1">
    <location>
        <position position="119"/>
    </location>
</feature>
<sequence>MLFEYVLILLTTINYHHQVQPHQFTSVIDNLLLIDGTPTLPFAQLFAVSDRYLYQLHWNHSHYSHRQKTTTLLLHRRVQLHSSIVNDNDQLSSPYISVFVFDSQKELLLLCGRSKTGRC</sequence>
<gene>
    <name evidence="1" type="ORF">OVA965_LOCUS42870</name>
    <name evidence="2" type="ORF">TMI583_LOCUS44916</name>
</gene>
<evidence type="ECO:0000313" key="1">
    <source>
        <dbReference type="EMBL" id="CAF1615335.1"/>
    </source>
</evidence>
<comment type="caution">
    <text evidence="1">The sequence shown here is derived from an EMBL/GenBank/DDBJ whole genome shotgun (WGS) entry which is preliminary data.</text>
</comment>
<dbReference type="AlphaFoldDB" id="A0A8S2G3Y2"/>
<accession>A0A8S2G3Y2</accession>
<reference evidence="1" key="1">
    <citation type="submission" date="2021-02" db="EMBL/GenBank/DDBJ databases">
        <authorList>
            <person name="Nowell W R."/>
        </authorList>
    </citation>
    <scope>NUCLEOTIDE SEQUENCE</scope>
</reference>
<proteinExistence type="predicted"/>
<evidence type="ECO:0000313" key="2">
    <source>
        <dbReference type="EMBL" id="CAF4431254.1"/>
    </source>
</evidence>
<evidence type="ECO:0000313" key="3">
    <source>
        <dbReference type="Proteomes" id="UP000677228"/>
    </source>
</evidence>
<dbReference type="EMBL" id="CAJNOK010054306">
    <property type="protein sequence ID" value="CAF1615335.1"/>
    <property type="molecule type" value="Genomic_DNA"/>
</dbReference>
<organism evidence="1 3">
    <name type="scientific">Didymodactylos carnosus</name>
    <dbReference type="NCBI Taxonomy" id="1234261"/>
    <lineage>
        <taxon>Eukaryota</taxon>
        <taxon>Metazoa</taxon>
        <taxon>Spiralia</taxon>
        <taxon>Gnathifera</taxon>
        <taxon>Rotifera</taxon>
        <taxon>Eurotatoria</taxon>
        <taxon>Bdelloidea</taxon>
        <taxon>Philodinida</taxon>
        <taxon>Philodinidae</taxon>
        <taxon>Didymodactylos</taxon>
    </lineage>
</organism>
<dbReference type="Proteomes" id="UP000682733">
    <property type="component" value="Unassembled WGS sequence"/>
</dbReference>
<protein>
    <submittedName>
        <fullName evidence="1">Uncharacterized protein</fullName>
    </submittedName>
</protein>